<dbReference type="GO" id="GO:0016020">
    <property type="term" value="C:membrane"/>
    <property type="evidence" value="ECO:0007669"/>
    <property type="project" value="UniProtKB-SubCell"/>
</dbReference>
<feature type="domain" description="Major facilitator superfamily (MFS) profile" evidence="3">
    <location>
        <begin position="19"/>
        <end position="212"/>
    </location>
</feature>
<dbReference type="GeneID" id="37118865"/>
<evidence type="ECO:0000256" key="2">
    <source>
        <dbReference type="SAM" id="Phobius"/>
    </source>
</evidence>
<dbReference type="PROSITE" id="PS50850">
    <property type="entry name" value="MFS"/>
    <property type="match status" value="1"/>
</dbReference>
<comment type="caution">
    <text evidence="4">The sequence shown here is derived from an EMBL/GenBank/DDBJ whole genome shotgun (WGS) entry which is preliminary data.</text>
</comment>
<dbReference type="Gene3D" id="1.20.1250.20">
    <property type="entry name" value="MFS general substrate transporter like domains"/>
    <property type="match status" value="1"/>
</dbReference>
<proteinExistence type="predicted"/>
<dbReference type="Proteomes" id="UP000246702">
    <property type="component" value="Unassembled WGS sequence"/>
</dbReference>
<comment type="subcellular location">
    <subcellularLocation>
        <location evidence="1">Membrane</location>
        <topology evidence="1">Multi-pass membrane protein</topology>
    </subcellularLocation>
</comment>
<keyword evidence="5" id="KW-1185">Reference proteome</keyword>
<dbReference type="EMBL" id="MSFK01000056">
    <property type="protein sequence ID" value="PWY65659.1"/>
    <property type="molecule type" value="Genomic_DNA"/>
</dbReference>
<dbReference type="InterPro" id="IPR020846">
    <property type="entry name" value="MFS_dom"/>
</dbReference>
<keyword evidence="2" id="KW-1133">Transmembrane helix</keyword>
<feature type="transmembrane region" description="Helical" evidence="2">
    <location>
        <begin position="113"/>
        <end position="139"/>
    </location>
</feature>
<keyword evidence="2" id="KW-0812">Transmembrane</keyword>
<protein>
    <submittedName>
        <fullName evidence="4">MFS general substrate transporter</fullName>
    </submittedName>
</protein>
<dbReference type="RefSeq" id="XP_025461486.1">
    <property type="nucleotide sequence ID" value="XM_025616722.1"/>
</dbReference>
<organism evidence="4 5">
    <name type="scientific">Aspergillus sclerotioniger CBS 115572</name>
    <dbReference type="NCBI Taxonomy" id="1450535"/>
    <lineage>
        <taxon>Eukaryota</taxon>
        <taxon>Fungi</taxon>
        <taxon>Dikarya</taxon>
        <taxon>Ascomycota</taxon>
        <taxon>Pezizomycotina</taxon>
        <taxon>Eurotiomycetes</taxon>
        <taxon>Eurotiomycetidae</taxon>
        <taxon>Eurotiales</taxon>
        <taxon>Aspergillaceae</taxon>
        <taxon>Aspergillus</taxon>
        <taxon>Aspergillus subgen. Circumdati</taxon>
    </lineage>
</organism>
<dbReference type="SUPFAM" id="SSF103473">
    <property type="entry name" value="MFS general substrate transporter"/>
    <property type="match status" value="1"/>
</dbReference>
<gene>
    <name evidence="4" type="ORF">BO94DRAFT_614143</name>
</gene>
<feature type="transmembrane region" description="Helical" evidence="2">
    <location>
        <begin position="20"/>
        <end position="41"/>
    </location>
</feature>
<name>A0A317UW66_9EURO</name>
<feature type="transmembrane region" description="Helical" evidence="2">
    <location>
        <begin position="146"/>
        <end position="169"/>
    </location>
</feature>
<reference evidence="4 5" key="1">
    <citation type="submission" date="2016-12" db="EMBL/GenBank/DDBJ databases">
        <title>The genomes of Aspergillus section Nigri reveals drivers in fungal speciation.</title>
        <authorList>
            <consortium name="DOE Joint Genome Institute"/>
            <person name="Vesth T.C."/>
            <person name="Nybo J."/>
            <person name="Theobald S."/>
            <person name="Brandl J."/>
            <person name="Frisvad J.C."/>
            <person name="Nielsen K.F."/>
            <person name="Lyhne E.K."/>
            <person name="Kogle M.E."/>
            <person name="Kuo A."/>
            <person name="Riley R."/>
            <person name="Clum A."/>
            <person name="Nolan M."/>
            <person name="Lipzen A."/>
            <person name="Salamov A."/>
            <person name="Henrissat B."/>
            <person name="Wiebenga A."/>
            <person name="De Vries R.P."/>
            <person name="Grigoriev I.V."/>
            <person name="Mortensen U.H."/>
            <person name="Andersen M.R."/>
            <person name="Baker S.E."/>
        </authorList>
    </citation>
    <scope>NUCLEOTIDE SEQUENCE [LARGE SCALE GENOMIC DNA]</scope>
    <source>
        <strain evidence="4 5">CBS 115572</strain>
    </source>
</reference>
<evidence type="ECO:0000256" key="1">
    <source>
        <dbReference type="ARBA" id="ARBA00004141"/>
    </source>
</evidence>
<dbReference type="OrthoDB" id="5667at2759"/>
<feature type="transmembrane region" description="Helical" evidence="2">
    <location>
        <begin position="181"/>
        <end position="201"/>
    </location>
</feature>
<dbReference type="PANTHER" id="PTHR11360:SF234">
    <property type="entry name" value="MFS-TYPE TRANSPORTER DBAD-RELATED"/>
    <property type="match status" value="1"/>
</dbReference>
<evidence type="ECO:0000259" key="3">
    <source>
        <dbReference type="PROSITE" id="PS50850"/>
    </source>
</evidence>
<dbReference type="PANTHER" id="PTHR11360">
    <property type="entry name" value="MONOCARBOXYLATE TRANSPORTER"/>
    <property type="match status" value="1"/>
</dbReference>
<accession>A0A317UW66</accession>
<dbReference type="InterPro" id="IPR036259">
    <property type="entry name" value="MFS_trans_sf"/>
</dbReference>
<evidence type="ECO:0000313" key="4">
    <source>
        <dbReference type="EMBL" id="PWY65659.1"/>
    </source>
</evidence>
<sequence>METLKSVRKWAGVRHNAVAWLAFCIGIFCCTFSLLVPYDYLPSMANQAGMNLDLAQYTLSITNAESMIGRIVPGFLSDYMGQFNIMVLVSAFSAVAQLAIWLPVYYAPTNAGFIFFAAFYGFVSGGYTSLLSPCVVALVDGRVADLGLKFGVACLYLAFGALVGIPASGALVDDSENWESLIALSGSIMAVGALCFVVARVKKGGWDVMKKV</sequence>
<dbReference type="GO" id="GO:0022857">
    <property type="term" value="F:transmembrane transporter activity"/>
    <property type="evidence" value="ECO:0007669"/>
    <property type="project" value="InterPro"/>
</dbReference>
<keyword evidence="2" id="KW-0472">Membrane</keyword>
<dbReference type="InterPro" id="IPR050327">
    <property type="entry name" value="Proton-linked_MCT"/>
</dbReference>
<evidence type="ECO:0000313" key="5">
    <source>
        <dbReference type="Proteomes" id="UP000246702"/>
    </source>
</evidence>
<dbReference type="AlphaFoldDB" id="A0A317UW66"/>
<feature type="transmembrane region" description="Helical" evidence="2">
    <location>
        <begin position="85"/>
        <end position="107"/>
    </location>
</feature>